<dbReference type="RefSeq" id="WP_020375857.1">
    <property type="nucleotide sequence ID" value="NZ_FWWY01000001.1"/>
</dbReference>
<feature type="transmembrane region" description="Helical" evidence="7">
    <location>
        <begin position="21"/>
        <end position="42"/>
    </location>
</feature>
<keyword evidence="11" id="KW-1185">Reference proteome</keyword>
<dbReference type="OrthoDB" id="9770036at2"/>
<evidence type="ECO:0000256" key="5">
    <source>
        <dbReference type="ARBA" id="ARBA00023136"/>
    </source>
</evidence>
<evidence type="ECO:0000256" key="3">
    <source>
        <dbReference type="ARBA" id="ARBA00022692"/>
    </source>
</evidence>
<dbReference type="InterPro" id="IPR003838">
    <property type="entry name" value="ABC3_permease_C"/>
</dbReference>
<dbReference type="Proteomes" id="UP000192660">
    <property type="component" value="Unassembled WGS sequence"/>
</dbReference>
<dbReference type="Pfam" id="PF02687">
    <property type="entry name" value="FtsX"/>
    <property type="match status" value="1"/>
</dbReference>
<keyword evidence="5 7" id="KW-0472">Membrane</keyword>
<comment type="subcellular location">
    <subcellularLocation>
        <location evidence="1">Cell membrane</location>
        <topology evidence="1">Multi-pass membrane protein</topology>
    </subcellularLocation>
</comment>
<feature type="domain" description="MacB-like periplasmic core" evidence="9">
    <location>
        <begin position="22"/>
        <end position="232"/>
    </location>
</feature>
<dbReference type="EMBL" id="FWWY01000001">
    <property type="protein sequence ID" value="SMC04748.1"/>
    <property type="molecule type" value="Genomic_DNA"/>
</dbReference>
<evidence type="ECO:0000256" key="1">
    <source>
        <dbReference type="ARBA" id="ARBA00004651"/>
    </source>
</evidence>
<keyword evidence="4 7" id="KW-1133">Transmembrane helix</keyword>
<dbReference type="Pfam" id="PF12704">
    <property type="entry name" value="MacB_PCD"/>
    <property type="match status" value="1"/>
</dbReference>
<evidence type="ECO:0000259" key="9">
    <source>
        <dbReference type="Pfam" id="PF12704"/>
    </source>
</evidence>
<sequence>MTWRDGLVLAFLGLMSNKLRAILTMLGVIIGVAAVIVLVAIGQGASSLVTSRIETLGTNVLFVSPASGTPFPVSETTLIHRVLPFSDVVVPEMTQGAKISTLNPPNQESGPVDGTTAAYLELGSVSVAAGHFLTPLEVSQDQHVAVLGANQATNLFNGENPIGSSIMILGQQFHVVGVLNPVGQGPGASQDNTLFIPITVSESLLGTNQLSQIIVKAQNPNQANLAANYLTNLYTNQFGSTSAVSVASEDQVLQTLQATRATFTDLLAGTAGVALVVGGIGIMNIMLVSVTERTREIGIRQALGATREDILLQFLLESMAMSLVGGVIGILLGLGVMHIIPAILKTPAIFSPVALMLGFVFSTAVGLIFGLYPAIKASALDPIHALRYDG</sequence>
<feature type="transmembrane region" description="Helical" evidence="7">
    <location>
        <begin position="266"/>
        <end position="290"/>
    </location>
</feature>
<dbReference type="InterPro" id="IPR050250">
    <property type="entry name" value="Macrolide_Exporter_MacB"/>
</dbReference>
<keyword evidence="3 7" id="KW-0812">Transmembrane</keyword>
<evidence type="ECO:0000313" key="10">
    <source>
        <dbReference type="EMBL" id="SMC04748.1"/>
    </source>
</evidence>
<dbReference type="AlphaFoldDB" id="A0A1W1WEM1"/>
<name>A0A1W1WEM1_SULTA</name>
<comment type="similarity">
    <text evidence="6">Belongs to the ABC-4 integral membrane protein family.</text>
</comment>
<dbReference type="PANTHER" id="PTHR30572:SF4">
    <property type="entry name" value="ABC TRANSPORTER PERMEASE YTRF"/>
    <property type="match status" value="1"/>
</dbReference>
<organism evidence="10 11">
    <name type="scientific">Sulfobacillus thermosulfidooxidans (strain DSM 9293 / VKM B-1269 / AT-1)</name>
    <dbReference type="NCBI Taxonomy" id="929705"/>
    <lineage>
        <taxon>Bacteria</taxon>
        <taxon>Bacillati</taxon>
        <taxon>Bacillota</taxon>
        <taxon>Clostridia</taxon>
        <taxon>Eubacteriales</taxon>
        <taxon>Clostridiales Family XVII. Incertae Sedis</taxon>
        <taxon>Sulfobacillus</taxon>
    </lineage>
</organism>
<feature type="transmembrane region" description="Helical" evidence="7">
    <location>
        <begin position="310"/>
        <end position="343"/>
    </location>
</feature>
<accession>A0A1W1WEM1</accession>
<evidence type="ECO:0000313" key="11">
    <source>
        <dbReference type="Proteomes" id="UP000192660"/>
    </source>
</evidence>
<evidence type="ECO:0000259" key="8">
    <source>
        <dbReference type="Pfam" id="PF02687"/>
    </source>
</evidence>
<evidence type="ECO:0000256" key="6">
    <source>
        <dbReference type="ARBA" id="ARBA00038076"/>
    </source>
</evidence>
<evidence type="ECO:0000256" key="4">
    <source>
        <dbReference type="ARBA" id="ARBA00022989"/>
    </source>
</evidence>
<feature type="domain" description="ABC3 transporter permease C-terminal" evidence="8">
    <location>
        <begin position="271"/>
        <end position="381"/>
    </location>
</feature>
<keyword evidence="2" id="KW-1003">Cell membrane</keyword>
<feature type="transmembrane region" description="Helical" evidence="7">
    <location>
        <begin position="349"/>
        <end position="372"/>
    </location>
</feature>
<protein>
    <submittedName>
        <fullName evidence="10">Putative ABC transport system permease protein</fullName>
    </submittedName>
</protein>
<dbReference type="InterPro" id="IPR025857">
    <property type="entry name" value="MacB_PCD"/>
</dbReference>
<dbReference type="GO" id="GO:0005886">
    <property type="term" value="C:plasma membrane"/>
    <property type="evidence" value="ECO:0007669"/>
    <property type="project" value="UniProtKB-SubCell"/>
</dbReference>
<gene>
    <name evidence="10" type="ORF">SAMN00768000_1820</name>
</gene>
<evidence type="ECO:0000256" key="7">
    <source>
        <dbReference type="SAM" id="Phobius"/>
    </source>
</evidence>
<dbReference type="STRING" id="28034.BFX07_01780"/>
<reference evidence="11" key="1">
    <citation type="submission" date="2017-04" db="EMBL/GenBank/DDBJ databases">
        <authorList>
            <person name="Varghese N."/>
            <person name="Submissions S."/>
        </authorList>
    </citation>
    <scope>NUCLEOTIDE SEQUENCE [LARGE SCALE GENOMIC DNA]</scope>
    <source>
        <strain evidence="11">DSM 9293</strain>
    </source>
</reference>
<evidence type="ECO:0000256" key="2">
    <source>
        <dbReference type="ARBA" id="ARBA00022475"/>
    </source>
</evidence>
<dbReference type="GO" id="GO:0022857">
    <property type="term" value="F:transmembrane transporter activity"/>
    <property type="evidence" value="ECO:0007669"/>
    <property type="project" value="TreeGrafter"/>
</dbReference>
<dbReference type="PANTHER" id="PTHR30572">
    <property type="entry name" value="MEMBRANE COMPONENT OF TRANSPORTER-RELATED"/>
    <property type="match status" value="1"/>
</dbReference>
<proteinExistence type="inferred from homology"/>